<dbReference type="Proteomes" id="UP001295463">
    <property type="component" value="Chromosome"/>
</dbReference>
<dbReference type="NCBIfam" id="NF033749">
    <property type="entry name" value="bact_hemeryth"/>
    <property type="match status" value="1"/>
</dbReference>
<sequence>MGISWRDDLAIGVEQIDNQHKELMQRFDVLLSACRDGKGGDELRRLVTFLNDYVISHFRDEEALQRTSGFPDYEVHRQEHDAFRERLADLKQRIDQDGEVLVDHVLDTNKMLLDWLIKHISVKDRAIGRYLNRMQ</sequence>
<organism evidence="5 6">
    <name type="scientific">Trichlorobacter ammonificans</name>
    <dbReference type="NCBI Taxonomy" id="2916410"/>
    <lineage>
        <taxon>Bacteria</taxon>
        <taxon>Pseudomonadati</taxon>
        <taxon>Thermodesulfobacteriota</taxon>
        <taxon>Desulfuromonadia</taxon>
        <taxon>Geobacterales</taxon>
        <taxon>Geobacteraceae</taxon>
        <taxon>Trichlorobacter</taxon>
    </lineage>
</organism>
<evidence type="ECO:0000256" key="1">
    <source>
        <dbReference type="ARBA" id="ARBA00010587"/>
    </source>
</evidence>
<keyword evidence="2" id="KW-0479">Metal-binding</keyword>
<dbReference type="SUPFAM" id="SSF47188">
    <property type="entry name" value="Hemerythrin-like"/>
    <property type="match status" value="1"/>
</dbReference>
<feature type="domain" description="Hemerythrin-like" evidence="4">
    <location>
        <begin position="12"/>
        <end position="127"/>
    </location>
</feature>
<protein>
    <submittedName>
        <fullName evidence="5">Hemerythrin-like metal-binding protein</fullName>
    </submittedName>
</protein>
<gene>
    <name evidence="5" type="ORF">GEAMG1_0241</name>
</gene>
<dbReference type="Pfam" id="PF01814">
    <property type="entry name" value="Hemerythrin"/>
    <property type="match status" value="1"/>
</dbReference>
<dbReference type="InterPro" id="IPR012827">
    <property type="entry name" value="Hemerythrin_metal-bd"/>
</dbReference>
<accession>A0ABN8HFK0</accession>
<evidence type="ECO:0000256" key="2">
    <source>
        <dbReference type="ARBA" id="ARBA00022723"/>
    </source>
</evidence>
<evidence type="ECO:0000259" key="4">
    <source>
        <dbReference type="Pfam" id="PF01814"/>
    </source>
</evidence>
<dbReference type="InterPro" id="IPR035938">
    <property type="entry name" value="Hemerythrin-like_sf"/>
</dbReference>
<dbReference type="InterPro" id="IPR012312">
    <property type="entry name" value="Hemerythrin-like"/>
</dbReference>
<dbReference type="PANTHER" id="PTHR37164">
    <property type="entry name" value="BACTERIOHEMERYTHRIN"/>
    <property type="match status" value="1"/>
</dbReference>
<dbReference type="InterPro" id="IPR050669">
    <property type="entry name" value="Hemerythrin"/>
</dbReference>
<evidence type="ECO:0000313" key="5">
    <source>
        <dbReference type="EMBL" id="CAH2030063.1"/>
    </source>
</evidence>
<dbReference type="Gene3D" id="1.20.120.50">
    <property type="entry name" value="Hemerythrin-like"/>
    <property type="match status" value="1"/>
</dbReference>
<name>A0ABN8HFK0_9BACT</name>
<evidence type="ECO:0000256" key="3">
    <source>
        <dbReference type="ARBA" id="ARBA00023004"/>
    </source>
</evidence>
<dbReference type="PANTHER" id="PTHR37164:SF1">
    <property type="entry name" value="BACTERIOHEMERYTHRIN"/>
    <property type="match status" value="1"/>
</dbReference>
<comment type="similarity">
    <text evidence="1">Belongs to the hemerythrin family.</text>
</comment>
<dbReference type="CDD" id="cd12107">
    <property type="entry name" value="Hemerythrin"/>
    <property type="match status" value="1"/>
</dbReference>
<evidence type="ECO:0000313" key="6">
    <source>
        <dbReference type="Proteomes" id="UP001295463"/>
    </source>
</evidence>
<reference evidence="5 6" key="1">
    <citation type="submission" date="2022-03" db="EMBL/GenBank/DDBJ databases">
        <authorList>
            <person name="Koch H."/>
        </authorList>
    </citation>
    <scope>NUCLEOTIDE SEQUENCE [LARGE SCALE GENOMIC DNA]</scope>
    <source>
        <strain evidence="5 6">G1</strain>
    </source>
</reference>
<dbReference type="RefSeq" id="WP_305731032.1">
    <property type="nucleotide sequence ID" value="NZ_OW150024.1"/>
</dbReference>
<keyword evidence="3" id="KW-0408">Iron</keyword>
<dbReference type="NCBIfam" id="TIGR02481">
    <property type="entry name" value="hemeryth_dom"/>
    <property type="match status" value="1"/>
</dbReference>
<dbReference type="EMBL" id="OW150024">
    <property type="protein sequence ID" value="CAH2030063.1"/>
    <property type="molecule type" value="Genomic_DNA"/>
</dbReference>
<keyword evidence="6" id="KW-1185">Reference proteome</keyword>
<proteinExistence type="inferred from homology"/>